<protein>
    <submittedName>
        <fullName evidence="1">Single-stranded DNA-binding protein</fullName>
    </submittedName>
</protein>
<proteinExistence type="predicted"/>
<dbReference type="GO" id="GO:0003677">
    <property type="term" value="F:DNA binding"/>
    <property type="evidence" value="ECO:0007669"/>
    <property type="project" value="UniProtKB-KW"/>
</dbReference>
<dbReference type="InterPro" id="IPR007499">
    <property type="entry name" value="ERF_bacteria_virus"/>
</dbReference>
<evidence type="ECO:0000313" key="1">
    <source>
        <dbReference type="EMBL" id="PLO74224.1"/>
    </source>
</evidence>
<dbReference type="EMBL" id="PIDR01000062">
    <property type="protein sequence ID" value="PLO74224.1"/>
    <property type="molecule type" value="Genomic_DNA"/>
</dbReference>
<name>A0A2J5Q7Q8_9ENTR</name>
<dbReference type="Proteomes" id="UP000234667">
    <property type="component" value="Unassembled WGS sequence"/>
</dbReference>
<dbReference type="Pfam" id="PF04404">
    <property type="entry name" value="ERF"/>
    <property type="match status" value="1"/>
</dbReference>
<keyword evidence="1" id="KW-0238">DNA-binding</keyword>
<evidence type="ECO:0000313" key="2">
    <source>
        <dbReference type="Proteomes" id="UP000234667"/>
    </source>
</evidence>
<gene>
    <name evidence="1" type="ORF">CWN49_03905</name>
</gene>
<dbReference type="RefSeq" id="WP_217294442.1">
    <property type="nucleotide sequence ID" value="NZ_JAHQQR010000004.1"/>
</dbReference>
<accession>A0A2J5Q7Q8</accession>
<sequence>MTEKKVYAAISAVAGELAEKGISKARKQGSQVNYAFRGIDDVYNALAPSLVKHKLLILPRCTERSCCERTSKNGGALFYVTVRAEFDFVSTEDGSIHTVVTYGEAMDSGDKATNKAMSIAYKYAAFQAFCIPTEETTVDPDYEAHQVRPADADQILADFTAYAGSENDPKVLQDNYGKAWNGLHGFPEHQTKCRDVTGIRLRELKQAASGGSHESNN</sequence>
<reference evidence="1 2" key="2">
    <citation type="submission" date="2018-01" db="EMBL/GenBank/DDBJ databases">
        <title>Genomic study of Klebsiella pneumoniae.</title>
        <authorList>
            <person name="Yang Y."/>
            <person name="Bicalho R."/>
        </authorList>
    </citation>
    <scope>NUCLEOTIDE SEQUENCE [LARGE SCALE GENOMIC DNA]</scope>
    <source>
        <strain evidence="1 2">A10</strain>
    </source>
</reference>
<comment type="caution">
    <text evidence="1">The sequence shown here is derived from an EMBL/GenBank/DDBJ whole genome shotgun (WGS) entry which is preliminary data.</text>
</comment>
<reference evidence="1 2" key="1">
    <citation type="submission" date="2017-11" db="EMBL/GenBank/DDBJ databases">
        <authorList>
            <person name="Han C.G."/>
        </authorList>
    </citation>
    <scope>NUCLEOTIDE SEQUENCE [LARGE SCALE GENOMIC DNA]</scope>
    <source>
        <strain evidence="1 2">A10</strain>
    </source>
</reference>
<organism evidence="1 2">
    <name type="scientific">Klebsiella michiganensis</name>
    <dbReference type="NCBI Taxonomy" id="1134687"/>
    <lineage>
        <taxon>Bacteria</taxon>
        <taxon>Pseudomonadati</taxon>
        <taxon>Pseudomonadota</taxon>
        <taxon>Gammaproteobacteria</taxon>
        <taxon>Enterobacterales</taxon>
        <taxon>Enterobacteriaceae</taxon>
        <taxon>Klebsiella/Raoultella group</taxon>
        <taxon>Klebsiella</taxon>
    </lineage>
</organism>
<dbReference type="AlphaFoldDB" id="A0A2J5Q7Q8"/>